<feature type="region of interest" description="Disordered" evidence="3">
    <location>
        <begin position="1369"/>
        <end position="1448"/>
    </location>
</feature>
<feature type="compositionally biased region" description="Basic and acidic residues" evidence="3">
    <location>
        <begin position="386"/>
        <end position="400"/>
    </location>
</feature>
<organism evidence="6 7">
    <name type="scientific">Necator americanus</name>
    <name type="common">Human hookworm</name>
    <dbReference type="NCBI Taxonomy" id="51031"/>
    <lineage>
        <taxon>Eukaryota</taxon>
        <taxon>Metazoa</taxon>
        <taxon>Ecdysozoa</taxon>
        <taxon>Nematoda</taxon>
        <taxon>Chromadorea</taxon>
        <taxon>Rhabditida</taxon>
        <taxon>Rhabditina</taxon>
        <taxon>Rhabditomorpha</taxon>
        <taxon>Strongyloidea</taxon>
        <taxon>Ancylostomatidae</taxon>
        <taxon>Bunostominae</taxon>
        <taxon>Necator</taxon>
    </lineage>
</organism>
<evidence type="ECO:0000313" key="6">
    <source>
        <dbReference type="EMBL" id="KAK6740347.1"/>
    </source>
</evidence>
<evidence type="ECO:0008006" key="8">
    <source>
        <dbReference type="Google" id="ProtNLM"/>
    </source>
</evidence>
<dbReference type="InterPro" id="IPR008936">
    <property type="entry name" value="Rho_GTPase_activation_prot"/>
</dbReference>
<sequence length="2036" mass="227099">MDVKRKAMLARAQLKGDGSGGQQDLSRSFHALEFIDSSSGGFSQHAAAQHRSVALRRRKSEAELAGGVERTVLCSLADEQERIYQNCDRPVLRRRRFTRKQRKSVTIDPETSLILATGAQSTSSSDEEEEQQQQRSRSSSRPSARLSKSRGLSASINALVPKEELKAEKKKSHPRGPAARRAGRRSALLKSQVAASTTNLDQLKTAASSQLRPERRSMSVRDLNGEEFDFSNKDSVTRWTSQILAELDSLPSSCVDLSCPGKIDNFPMFNRKIDSVGLTPFMDENRKFSTLQTRPTAPAPPVPPHRQSMFESSRPIRSDLMTSSVIEPMTSTFGSSTSSNAMLTPKRSDNEMTSSIDSVDSWISSFENLMSSSFQDVMRGSVYSTRSDRSSSLTREREDSNSTTLVPLSSESEGEDGTPLALTPVPMEELPLPTSSEKSSSSEVMPITLVVNADDKNQEHELSDRVSDPAKPIPARRTVLTERNCAQKTSPAFTTDRISDDASGKSMEMGGTPSDTDRCVAVSTMPRSKESLMPARRRPPLKETLEETDTRLSASIARLSRSVYGEVNCDEVSSVPRHAAAFNRLSIPLIRADRWASEQHIDQNGTNDLDKWRKRAQCRSREHHDPFGMNEPRSVNRVVASLIRSIEDSRYTAPDRPAHLTVDNSQGQDAATQTSPFSISRSSSFDWINEPTEGSLRDLKTPLSTPRSERLPQLATVSKQAESSSETDDADREVAEMTQNVESADSRGGRRDGPIVVVDKEKNKLFAEMEESIAMLLEYGQPMPKPPPRRHLPREKSNDSNSLTFSNASAASKPNSDSLPSDLRRSGGGSSLAMTESIYDNMPKERRKKSQDVTSPIPKPRIRQPSLGSLISSDNGSSTKLTPDQKRKSIKSIHIEPPANQQQQYANLVALTVPTLTTRAGSCEMLAACPDEPDNYNLEAKLKSAEEDALECCHWLRQAGFPQYAKQYQEGRFPIDIRSVQSDHEFLGPDSLRALYRRLNTLNRCAIMRIDQVVLRRRNEDYGYGMYDGFDDEDSIALSGNWRYQRHSHTWSRIGNEQMYGVPGRTVCPKPNWDSYRDQLDPRSRYELRDPYTGKRSDRQLERYTTESPDCNGNSASNKLQRSHSERIKERARAIMKKMDLRSSSRRRKESRHRDPNAMVIGDPVLVSYDSASPETMRMIPRPNNLDARSGRVSNNTSTTSAAASAAADRQSRSKSARRQGMVVLSPSSPDSSDDSFLSSSHRRPTASSTHARRDRSVPPQLIDAAEYDFTPPDRLRRERMPYETYLYPSSQGNLNRTTTAPPRPNRRAVQQAAAAGYDANNGGSPYYGSGGYSSSPAYSSPYSTRSYQSPPVVARNLVIQPDGYFMHDVSPDTSLTSLRPPRSDSPSTSSSVPQLRVDTHANKSESSLDNTDEEQSSGTTTMNHNRRDSGVGSSLSRSPSGPSSQRLRQSILPYSSNSFSFLLTANHVGSLQNKRRAADRNLMSSSIMSSCSSDDAFFTDVQLARCVDSLSVLELARLNKLAYLRVTAILEKHMGPGSTVKIGDVSPSQNGVVKNWTVQKLFKKIKMDGKTGREIEVANQVFGLPLTVICKRTGLCLPRTILEVLRYLRQMAPDTVGIFRKNGVKSRILEVRMLCDRDVEVDVFVDENRLDPGQVHDVADMLKQYLRELPEPLMTARLSETFANIFIHVPENERLLALQYAILLLPDENREALQTLMFFLSDVSKHSDANSMPAQNLAVCFTPSLFQLSASRLDKITPTRRHKTIGAAGMPTEREMRETRAAQQCLTYMIQHCRSVFVAAETGPEDRIQADNDAPLLKELGLNGPRAYLIDKVLDLVKEHADRWKSWMLEGIHEDVEISCKVPNDCHPLKLFRVWVDVAAPPKQVMNRIMRERSVWDTSVVNWRTIDVLHAPDTDLHQFVLNDTVGHPTRDCFVARFHRADLSEIRGACAIAERSVQCGETQLLGGTSAAVLDSRFLIEPKAGHSRVTYISRIDLRGRGPAWYNKVYGNIVARQMIRLRESFQSSSENIGPETKV</sequence>
<dbReference type="SUPFAM" id="SSF47769">
    <property type="entry name" value="SAM/Pointed domain"/>
    <property type="match status" value="1"/>
</dbReference>
<feature type="compositionally biased region" description="Polar residues" evidence="3">
    <location>
        <begin position="715"/>
        <end position="724"/>
    </location>
</feature>
<accession>A0ABR1CPR9</accession>
<feature type="compositionally biased region" description="Basic and acidic residues" evidence="3">
    <location>
        <begin position="1272"/>
        <end position="1282"/>
    </location>
</feature>
<dbReference type="InterPro" id="IPR013761">
    <property type="entry name" value="SAM/pointed_sf"/>
</dbReference>
<feature type="region of interest" description="Disordered" evidence="3">
    <location>
        <begin position="100"/>
        <end position="189"/>
    </location>
</feature>
<dbReference type="Gene3D" id="3.30.530.20">
    <property type="match status" value="1"/>
</dbReference>
<evidence type="ECO:0000256" key="1">
    <source>
        <dbReference type="ARBA" id="ARBA00022468"/>
    </source>
</evidence>
<dbReference type="SUPFAM" id="SSF48350">
    <property type="entry name" value="GTPase activation domain, GAP"/>
    <property type="match status" value="1"/>
</dbReference>
<feature type="compositionally biased region" description="Polar residues" evidence="3">
    <location>
        <begin position="401"/>
        <end position="411"/>
    </location>
</feature>
<feature type="region of interest" description="Disordered" evidence="3">
    <location>
        <begin position="329"/>
        <end position="352"/>
    </location>
</feature>
<feature type="compositionally biased region" description="Low complexity" evidence="3">
    <location>
        <begin position="133"/>
        <end position="150"/>
    </location>
</feature>
<dbReference type="InterPro" id="IPR002913">
    <property type="entry name" value="START_lipid-bd_dom"/>
</dbReference>
<keyword evidence="7" id="KW-1185">Reference proteome</keyword>
<feature type="region of interest" description="Disordered" evidence="3">
    <location>
        <begin position="779"/>
        <end position="888"/>
    </location>
</feature>
<dbReference type="PROSITE" id="PS50848">
    <property type="entry name" value="START"/>
    <property type="match status" value="1"/>
</dbReference>
<dbReference type="SUPFAM" id="SSF55961">
    <property type="entry name" value="Bet v1-like"/>
    <property type="match status" value="1"/>
</dbReference>
<dbReference type="SMART" id="SM00324">
    <property type="entry name" value="RhoGAP"/>
    <property type="match status" value="1"/>
</dbReference>
<dbReference type="PANTHER" id="PTHR12659:SF7">
    <property type="entry name" value="CROSSVEINLESS C, ISOFORM C"/>
    <property type="match status" value="1"/>
</dbReference>
<gene>
    <name evidence="6" type="primary">Necator_chrIII.g9438</name>
    <name evidence="6" type="ORF">RB195_008673</name>
</gene>
<feature type="compositionally biased region" description="Low complexity" evidence="3">
    <location>
        <begin position="1375"/>
        <end position="1392"/>
    </location>
</feature>
<evidence type="ECO:0000259" key="5">
    <source>
        <dbReference type="PROSITE" id="PS50848"/>
    </source>
</evidence>
<evidence type="ECO:0000313" key="7">
    <source>
        <dbReference type="Proteomes" id="UP001303046"/>
    </source>
</evidence>
<feature type="compositionally biased region" description="Low complexity" evidence="3">
    <location>
        <begin position="1194"/>
        <end position="1209"/>
    </location>
</feature>
<feature type="compositionally biased region" description="Polar residues" evidence="3">
    <location>
        <begin position="1106"/>
        <end position="1120"/>
    </location>
</feature>
<evidence type="ECO:0000259" key="4">
    <source>
        <dbReference type="PROSITE" id="PS50238"/>
    </source>
</evidence>
<proteinExistence type="predicted"/>
<feature type="region of interest" description="Disordered" evidence="3">
    <location>
        <begin position="649"/>
        <end position="755"/>
    </location>
</feature>
<feature type="compositionally biased region" description="Low complexity" evidence="3">
    <location>
        <begin position="675"/>
        <end position="684"/>
    </location>
</feature>
<feature type="compositionally biased region" description="Basic and acidic residues" evidence="3">
    <location>
        <begin position="1075"/>
        <end position="1105"/>
    </location>
</feature>
<feature type="compositionally biased region" description="Basic and acidic residues" evidence="3">
    <location>
        <begin position="744"/>
        <end position="755"/>
    </location>
</feature>
<dbReference type="PROSITE" id="PS50238">
    <property type="entry name" value="RHOGAP"/>
    <property type="match status" value="1"/>
</dbReference>
<feature type="region of interest" description="Disordered" evidence="3">
    <location>
        <begin position="1071"/>
        <end position="1322"/>
    </location>
</feature>
<keyword evidence="1" id="KW-0343">GTPase activation</keyword>
<evidence type="ECO:0000256" key="3">
    <source>
        <dbReference type="SAM" id="MobiDB-lite"/>
    </source>
</evidence>
<feature type="compositionally biased region" description="Polar residues" evidence="3">
    <location>
        <begin position="799"/>
        <end position="817"/>
    </location>
</feature>
<dbReference type="Pfam" id="PF01852">
    <property type="entry name" value="START"/>
    <property type="match status" value="1"/>
</dbReference>
<protein>
    <recommendedName>
        <fullName evidence="8">RhoGAP domain protein</fullName>
    </recommendedName>
</protein>
<reference evidence="6 7" key="1">
    <citation type="submission" date="2023-08" db="EMBL/GenBank/DDBJ databases">
        <title>A Necator americanus chromosomal reference genome.</title>
        <authorList>
            <person name="Ilik V."/>
            <person name="Petrzelkova K.J."/>
            <person name="Pardy F."/>
            <person name="Fuh T."/>
            <person name="Niatou-Singa F.S."/>
            <person name="Gouil Q."/>
            <person name="Baker L."/>
            <person name="Ritchie M.E."/>
            <person name="Jex A.R."/>
            <person name="Gazzola D."/>
            <person name="Li H."/>
            <person name="Toshio Fujiwara R."/>
            <person name="Zhan B."/>
            <person name="Aroian R.V."/>
            <person name="Pafco B."/>
            <person name="Schwarz E.M."/>
        </authorList>
    </citation>
    <scope>NUCLEOTIDE SEQUENCE [LARGE SCALE GENOMIC DNA]</scope>
    <source>
        <strain evidence="6 7">Aroian</strain>
        <tissue evidence="6">Whole animal</tissue>
    </source>
</reference>
<feature type="compositionally biased region" description="Low complexity" evidence="3">
    <location>
        <begin position="1433"/>
        <end position="1448"/>
    </location>
</feature>
<dbReference type="PANTHER" id="PTHR12659">
    <property type="entry name" value="RHO-TYPE GTPASE ACTIVATING PROTEIN"/>
    <property type="match status" value="1"/>
</dbReference>
<feature type="region of interest" description="Disordered" evidence="3">
    <location>
        <begin position="487"/>
        <end position="518"/>
    </location>
</feature>
<feature type="compositionally biased region" description="Polar residues" evidence="3">
    <location>
        <begin position="662"/>
        <end position="674"/>
    </location>
</feature>
<dbReference type="InterPro" id="IPR000198">
    <property type="entry name" value="RhoGAP_dom"/>
</dbReference>
<feature type="compositionally biased region" description="Polar residues" evidence="3">
    <location>
        <begin position="866"/>
        <end position="882"/>
    </location>
</feature>
<dbReference type="InterPro" id="IPR023393">
    <property type="entry name" value="START-like_dom_sf"/>
</dbReference>
<feature type="domain" description="Rho-GAP" evidence="4">
    <location>
        <begin position="1585"/>
        <end position="1798"/>
    </location>
</feature>
<dbReference type="SMART" id="SM00234">
    <property type="entry name" value="START"/>
    <property type="match status" value="1"/>
</dbReference>
<feature type="region of interest" description="Disordered" evidence="3">
    <location>
        <begin position="383"/>
        <end position="426"/>
    </location>
</feature>
<dbReference type="Pfam" id="PF00620">
    <property type="entry name" value="RhoGAP"/>
    <property type="match status" value="1"/>
</dbReference>
<dbReference type="Gene3D" id="1.10.555.10">
    <property type="entry name" value="Rho GTPase activation protein"/>
    <property type="match status" value="1"/>
</dbReference>
<feature type="compositionally biased region" description="Low complexity" evidence="3">
    <location>
        <begin position="1308"/>
        <end position="1322"/>
    </location>
</feature>
<feature type="compositionally biased region" description="Basic and acidic residues" evidence="3">
    <location>
        <begin position="1123"/>
        <end position="1143"/>
    </location>
</feature>
<dbReference type="EMBL" id="JAVFWL010000003">
    <property type="protein sequence ID" value="KAK6740347.1"/>
    <property type="molecule type" value="Genomic_DNA"/>
</dbReference>
<dbReference type="Gene3D" id="1.10.287.2070">
    <property type="match status" value="1"/>
</dbReference>
<evidence type="ECO:0000256" key="2">
    <source>
        <dbReference type="ARBA" id="ARBA00022553"/>
    </source>
</evidence>
<keyword evidence="2" id="KW-0597">Phosphoprotein</keyword>
<feature type="compositionally biased region" description="Low complexity" evidence="3">
    <location>
        <begin position="1225"/>
        <end position="1240"/>
    </location>
</feature>
<feature type="compositionally biased region" description="Polar residues" evidence="3">
    <location>
        <begin position="329"/>
        <end position="342"/>
    </location>
</feature>
<dbReference type="Proteomes" id="UP001303046">
    <property type="component" value="Unassembled WGS sequence"/>
</dbReference>
<name>A0ABR1CPR9_NECAM</name>
<feature type="domain" description="START" evidence="5">
    <location>
        <begin position="1831"/>
        <end position="2032"/>
    </location>
</feature>
<comment type="caution">
    <text evidence="6">The sequence shown here is derived from an EMBL/GenBank/DDBJ whole genome shotgun (WGS) entry which is preliminary data.</text>
</comment>